<accession>A0AAW2YTA5</accession>
<dbReference type="AlphaFoldDB" id="A0AAW2YTA5"/>
<evidence type="ECO:0000313" key="3">
    <source>
        <dbReference type="Proteomes" id="UP001431209"/>
    </source>
</evidence>
<dbReference type="EMBL" id="JAOPGA020000624">
    <property type="protein sequence ID" value="KAL0480083.1"/>
    <property type="molecule type" value="Genomic_DNA"/>
</dbReference>
<dbReference type="Proteomes" id="UP001431209">
    <property type="component" value="Unassembled WGS sequence"/>
</dbReference>
<sequence>MMSDRSNYGIKRSNSWQSLASVVHKPNSQQSGSRNTSRFSSTPNSRNTTIETVNTSRVAHNRTPRHTVPMKQIVKVIDPLKIRYIEQNESAQLSSMGNDTENYKGQRPQSARIRIQSLRNPSPTPPIRMLHTSRDIAPENVRVHVQQKTRPIRFKLENNKDQSQLGELGYAKKYDQKLSQNGKQSTSNAESHTEIQRYMKPIPSDVVITIPPVSVLLHFFFNLSIRKTFISGYKSTAYQYPELLRSVCSANPPLWR</sequence>
<feature type="compositionally biased region" description="Polar residues" evidence="1">
    <location>
        <begin position="19"/>
        <end position="58"/>
    </location>
</feature>
<reference evidence="2 3" key="1">
    <citation type="submission" date="2024-03" db="EMBL/GenBank/DDBJ databases">
        <title>The Acrasis kona genome and developmental transcriptomes reveal deep origins of eukaryotic multicellular pathways.</title>
        <authorList>
            <person name="Sheikh S."/>
            <person name="Fu C.-J."/>
            <person name="Brown M.W."/>
            <person name="Baldauf S.L."/>
        </authorList>
    </citation>
    <scope>NUCLEOTIDE SEQUENCE [LARGE SCALE GENOMIC DNA]</scope>
    <source>
        <strain evidence="2 3">ATCC MYA-3509</strain>
    </source>
</reference>
<organism evidence="2 3">
    <name type="scientific">Acrasis kona</name>
    <dbReference type="NCBI Taxonomy" id="1008807"/>
    <lineage>
        <taxon>Eukaryota</taxon>
        <taxon>Discoba</taxon>
        <taxon>Heterolobosea</taxon>
        <taxon>Tetramitia</taxon>
        <taxon>Eutetramitia</taxon>
        <taxon>Acrasidae</taxon>
        <taxon>Acrasis</taxon>
    </lineage>
</organism>
<evidence type="ECO:0000256" key="1">
    <source>
        <dbReference type="SAM" id="MobiDB-lite"/>
    </source>
</evidence>
<evidence type="ECO:0000313" key="2">
    <source>
        <dbReference type="EMBL" id="KAL0480083.1"/>
    </source>
</evidence>
<protein>
    <submittedName>
        <fullName evidence="2">Uncharacterized protein</fullName>
    </submittedName>
</protein>
<keyword evidence="3" id="KW-1185">Reference proteome</keyword>
<comment type="caution">
    <text evidence="2">The sequence shown here is derived from an EMBL/GenBank/DDBJ whole genome shotgun (WGS) entry which is preliminary data.</text>
</comment>
<feature type="region of interest" description="Disordered" evidence="1">
    <location>
        <begin position="19"/>
        <end position="64"/>
    </location>
</feature>
<name>A0AAW2YTA5_9EUKA</name>
<proteinExistence type="predicted"/>
<gene>
    <name evidence="2" type="ORF">AKO1_007046</name>
</gene>